<dbReference type="InterPro" id="IPR008974">
    <property type="entry name" value="TRAF-like"/>
</dbReference>
<dbReference type="Proteomes" id="UP000046392">
    <property type="component" value="Unplaced"/>
</dbReference>
<feature type="domain" description="BTB" evidence="2">
    <location>
        <begin position="224"/>
        <end position="293"/>
    </location>
</feature>
<accession>A0A0N5CGP7</accession>
<dbReference type="SMART" id="SM00225">
    <property type="entry name" value="BTB"/>
    <property type="match status" value="1"/>
</dbReference>
<dbReference type="Pfam" id="PF00651">
    <property type="entry name" value="BTB"/>
    <property type="match status" value="1"/>
</dbReference>
<dbReference type="STRING" id="174720.A0A0N5CGP7"/>
<protein>
    <submittedName>
        <fullName evidence="4">BTB domain-containing protein</fullName>
    </submittedName>
</protein>
<reference evidence="4" key="1">
    <citation type="submission" date="2017-02" db="UniProtKB">
        <authorList>
            <consortium name="WormBaseParasite"/>
        </authorList>
    </citation>
    <scope>IDENTIFICATION</scope>
</reference>
<evidence type="ECO:0000313" key="4">
    <source>
        <dbReference type="WBParaSite" id="SPAL_0001702300.1"/>
    </source>
</evidence>
<evidence type="ECO:0000259" key="2">
    <source>
        <dbReference type="PROSITE" id="PS50097"/>
    </source>
</evidence>
<proteinExistence type="predicted"/>
<dbReference type="PANTHER" id="PTHR24413">
    <property type="entry name" value="SPECKLE-TYPE POZ PROTEIN"/>
    <property type="match status" value="1"/>
</dbReference>
<sequence length="335" mass="38914">MGAQLSVFSADSNGSPSNDSLTNIKSRINTPKNNSTMSIAVDDLNISYQWTISNFFEILHSRKWKIDLESPSFRVLDYPNILFKMRLVLRMDSSGNISHWGLFLKAAKSLFYEEITINISHKFKLTSPRRDVVSWNSDLLESVFHLKKWRRNQWSAENSIPIQAIKETLRSFGTLNVVCEIMHKERGDGFIYRSIINQKLKSYISNYERYNNQLYEMYTSTNTSDCTIVYRGKVFWVHKLIVMAQSLVLKERFMDENSEESKGNCVIINEAVGLPAVEMMVYYLYKARLPSDIGRTEIEELLQLADTYKINNLKLLCQEMLNFQHISEITQCGMK</sequence>
<dbReference type="AlphaFoldDB" id="A0A0N5CGP7"/>
<dbReference type="PROSITE" id="PS50097">
    <property type="entry name" value="BTB"/>
    <property type="match status" value="1"/>
</dbReference>
<dbReference type="SUPFAM" id="SSF49599">
    <property type="entry name" value="TRAF domain-like"/>
    <property type="match status" value="1"/>
</dbReference>
<dbReference type="WBParaSite" id="SPAL_0001702300.1">
    <property type="protein sequence ID" value="SPAL_0001702300.1"/>
    <property type="gene ID" value="SPAL_0001702300"/>
</dbReference>
<organism evidence="3 4">
    <name type="scientific">Strongyloides papillosus</name>
    <name type="common">Intestinal threadworm</name>
    <dbReference type="NCBI Taxonomy" id="174720"/>
    <lineage>
        <taxon>Eukaryota</taxon>
        <taxon>Metazoa</taxon>
        <taxon>Ecdysozoa</taxon>
        <taxon>Nematoda</taxon>
        <taxon>Chromadorea</taxon>
        <taxon>Rhabditida</taxon>
        <taxon>Tylenchina</taxon>
        <taxon>Panagrolaimomorpha</taxon>
        <taxon>Strongyloidoidea</taxon>
        <taxon>Strongyloididae</taxon>
        <taxon>Strongyloides</taxon>
    </lineage>
</organism>
<dbReference type="Gene3D" id="2.60.210.10">
    <property type="entry name" value="Apoptosis, Tumor Necrosis Factor Receptor Associated Protein 2, Chain A"/>
    <property type="match status" value="1"/>
</dbReference>
<dbReference type="InterPro" id="IPR011333">
    <property type="entry name" value="SKP1/BTB/POZ_sf"/>
</dbReference>
<dbReference type="Gene3D" id="3.30.710.10">
    <property type="entry name" value="Potassium Channel Kv1.1, Chain A"/>
    <property type="match status" value="1"/>
</dbReference>
<name>A0A0N5CGP7_STREA</name>
<evidence type="ECO:0000313" key="3">
    <source>
        <dbReference type="Proteomes" id="UP000046392"/>
    </source>
</evidence>
<evidence type="ECO:0000256" key="1">
    <source>
        <dbReference type="SAM" id="MobiDB-lite"/>
    </source>
</evidence>
<dbReference type="CDD" id="cd18186">
    <property type="entry name" value="BTB_POZ_ZBTB_KLHL-like"/>
    <property type="match status" value="1"/>
</dbReference>
<keyword evidence="3" id="KW-1185">Reference proteome</keyword>
<dbReference type="InterPro" id="IPR000210">
    <property type="entry name" value="BTB/POZ_dom"/>
</dbReference>
<feature type="region of interest" description="Disordered" evidence="1">
    <location>
        <begin position="1"/>
        <end position="22"/>
    </location>
</feature>
<dbReference type="SUPFAM" id="SSF54695">
    <property type="entry name" value="POZ domain"/>
    <property type="match status" value="1"/>
</dbReference>